<dbReference type="InterPro" id="IPR001087">
    <property type="entry name" value="GDSL"/>
</dbReference>
<dbReference type="InterPro" id="IPR050592">
    <property type="entry name" value="GDSL_lipolytic_enzyme"/>
</dbReference>
<evidence type="ECO:0008006" key="4">
    <source>
        <dbReference type="Google" id="ProtNLM"/>
    </source>
</evidence>
<dbReference type="InterPro" id="IPR036514">
    <property type="entry name" value="SGNH_hydro_sf"/>
</dbReference>
<evidence type="ECO:0000313" key="3">
    <source>
        <dbReference type="Proteomes" id="UP001443914"/>
    </source>
</evidence>
<evidence type="ECO:0000313" key="2">
    <source>
        <dbReference type="EMBL" id="KAK9748543.1"/>
    </source>
</evidence>
<protein>
    <recommendedName>
        <fullName evidence="4">GDSL esterase/lipase</fullName>
    </recommendedName>
</protein>
<dbReference type="Proteomes" id="UP001443914">
    <property type="component" value="Unassembled WGS sequence"/>
</dbReference>
<dbReference type="Pfam" id="PF00657">
    <property type="entry name" value="Lipase_GDSL"/>
    <property type="match status" value="1"/>
</dbReference>
<dbReference type="InterPro" id="IPR035669">
    <property type="entry name" value="SGNH_plant_lipase-like"/>
</dbReference>
<dbReference type="PROSITE" id="PS01098">
    <property type="entry name" value="LIPASE_GDSL_SER"/>
    <property type="match status" value="1"/>
</dbReference>
<dbReference type="AlphaFoldDB" id="A0AAW1MKB0"/>
<proteinExistence type="inferred from homology"/>
<keyword evidence="3" id="KW-1185">Reference proteome</keyword>
<comment type="caution">
    <text evidence="2">The sequence shown here is derived from an EMBL/GenBank/DDBJ whole genome shotgun (WGS) entry which is preliminary data.</text>
</comment>
<dbReference type="GO" id="GO:0016298">
    <property type="term" value="F:lipase activity"/>
    <property type="evidence" value="ECO:0007669"/>
    <property type="project" value="InterPro"/>
</dbReference>
<accession>A0AAW1MKB0</accession>
<comment type="similarity">
    <text evidence="1">Belongs to the 'GDSL' lipolytic enzyme family.</text>
</comment>
<reference evidence="2" key="1">
    <citation type="submission" date="2024-03" db="EMBL/GenBank/DDBJ databases">
        <title>WGS assembly of Saponaria officinalis var. Norfolk2.</title>
        <authorList>
            <person name="Jenkins J."/>
            <person name="Shu S."/>
            <person name="Grimwood J."/>
            <person name="Barry K."/>
            <person name="Goodstein D."/>
            <person name="Schmutz J."/>
            <person name="Leebens-Mack J."/>
            <person name="Osbourn A."/>
        </authorList>
    </citation>
    <scope>NUCLEOTIDE SEQUENCE [LARGE SCALE GENOMIC DNA]</scope>
    <source>
        <strain evidence="2">JIC</strain>
    </source>
</reference>
<dbReference type="Gene3D" id="3.40.50.1110">
    <property type="entry name" value="SGNH hydrolase"/>
    <property type="match status" value="1"/>
</dbReference>
<sequence length="374" mass="42043">MNIEFRLHRLEIQGEIFIQLPMVCGNSVSLYLFTLQSSHCSTGNTRLLNSSVPALFAFGDSLVDTGNNNDLLTLGRCNFPPYGMNFHDGIATGRFSNGRLTIDFYAEALGIKKYVHAYLDPSLQVQDLLTGVSFASSGSGFDSMTSHLASVRSLNEQLKMFKRYRRRIKSVVGPRRAEFILRNSIFIVAAGSWDLANTYFALPFRRVQYDVDSYTTFMLKRASRFLKKLFRLGARKVGVSNIPPLGNIPSARTLAGGLTRESAQHYNQAVEMFNTKLSLEVQSLNNTLPQAKAVYIDLYGIMVDILHNKTRYGFEVIDRGCCGSGLIEAGPLCNPFSRICDSKKFVFWDSYHATEAVNQIFAAQTLEKYFHLFF</sequence>
<evidence type="ECO:0000256" key="1">
    <source>
        <dbReference type="ARBA" id="ARBA00008668"/>
    </source>
</evidence>
<dbReference type="PANTHER" id="PTHR45642:SF95">
    <property type="entry name" value="GDSL-LIKE LIPASE_ACYLHYDROLASE FAMILY PROTEIN, EXPRESSED"/>
    <property type="match status" value="1"/>
</dbReference>
<dbReference type="GO" id="GO:0006629">
    <property type="term" value="P:lipid metabolic process"/>
    <property type="evidence" value="ECO:0007669"/>
    <property type="project" value="InterPro"/>
</dbReference>
<dbReference type="InterPro" id="IPR008265">
    <property type="entry name" value="Lipase_GDSL_AS"/>
</dbReference>
<organism evidence="2 3">
    <name type="scientific">Saponaria officinalis</name>
    <name type="common">Common soapwort</name>
    <name type="synonym">Lychnis saponaria</name>
    <dbReference type="NCBI Taxonomy" id="3572"/>
    <lineage>
        <taxon>Eukaryota</taxon>
        <taxon>Viridiplantae</taxon>
        <taxon>Streptophyta</taxon>
        <taxon>Embryophyta</taxon>
        <taxon>Tracheophyta</taxon>
        <taxon>Spermatophyta</taxon>
        <taxon>Magnoliopsida</taxon>
        <taxon>eudicotyledons</taxon>
        <taxon>Gunneridae</taxon>
        <taxon>Pentapetalae</taxon>
        <taxon>Caryophyllales</taxon>
        <taxon>Caryophyllaceae</taxon>
        <taxon>Caryophylleae</taxon>
        <taxon>Saponaria</taxon>
    </lineage>
</organism>
<name>A0AAW1MKB0_SAPOF</name>
<dbReference type="PANTHER" id="PTHR45642">
    <property type="entry name" value="GDSL ESTERASE/LIPASE EXL3"/>
    <property type="match status" value="1"/>
</dbReference>
<gene>
    <name evidence="2" type="ORF">RND81_02G065500</name>
</gene>
<dbReference type="CDD" id="cd01837">
    <property type="entry name" value="SGNH_plant_lipase_like"/>
    <property type="match status" value="1"/>
</dbReference>
<dbReference type="EMBL" id="JBDFQZ010000002">
    <property type="protein sequence ID" value="KAK9748543.1"/>
    <property type="molecule type" value="Genomic_DNA"/>
</dbReference>
<dbReference type="FunFam" id="3.40.50.1110:FF:000003">
    <property type="entry name" value="GDSL esterase/lipase APG"/>
    <property type="match status" value="1"/>
</dbReference>